<accession>A0A172WQZ7</accession>
<keyword evidence="2 5" id="KW-0812">Transmembrane</keyword>
<dbReference type="Proteomes" id="UP000077787">
    <property type="component" value="Chromosome"/>
</dbReference>
<dbReference type="AlphaFoldDB" id="A0A172WQZ7"/>
<comment type="subcellular location">
    <subcellularLocation>
        <location evidence="1">Endomembrane system</location>
        <topology evidence="1">Multi-pass membrane protein</topology>
    </subcellularLocation>
</comment>
<dbReference type="Pfam" id="PF06803">
    <property type="entry name" value="DUF1232"/>
    <property type="match status" value="1"/>
</dbReference>
<dbReference type="GO" id="GO:0012505">
    <property type="term" value="C:endomembrane system"/>
    <property type="evidence" value="ECO:0007669"/>
    <property type="project" value="UniProtKB-SubCell"/>
</dbReference>
<dbReference type="OrthoDB" id="9804184at2"/>
<sequence length="131" mass="14718">MFSLSRLTSRLQRWARQLKRDVMTLWCCACHPDTPWWLRALLVCVVAYALSPIDLIPDFIPVLGYLDDLLLLPLGIWLAIRLMPPAILSECRAQALAWENTPRSISRAGAAAVVLIWVLTASALAYWLSTA</sequence>
<gene>
    <name evidence="7" type="ORF">PS273GM_11440</name>
</gene>
<keyword evidence="3 5" id="KW-1133">Transmembrane helix</keyword>
<evidence type="ECO:0000256" key="1">
    <source>
        <dbReference type="ARBA" id="ARBA00004127"/>
    </source>
</evidence>
<feature type="transmembrane region" description="Helical" evidence="5">
    <location>
        <begin position="108"/>
        <end position="128"/>
    </location>
</feature>
<evidence type="ECO:0000259" key="6">
    <source>
        <dbReference type="Pfam" id="PF06803"/>
    </source>
</evidence>
<proteinExistence type="predicted"/>
<keyword evidence="4 5" id="KW-0472">Membrane</keyword>
<protein>
    <recommendedName>
        <fullName evidence="6">DUF1232 domain-containing protein</fullName>
    </recommendedName>
</protein>
<name>A0A172WQZ7_STUST</name>
<dbReference type="EMBL" id="CP015641">
    <property type="protein sequence ID" value="ANF25715.1"/>
    <property type="molecule type" value="Genomic_DNA"/>
</dbReference>
<reference evidence="7 8" key="1">
    <citation type="submission" date="2016-05" db="EMBL/GenBank/DDBJ databases">
        <title>Genome sequence of Pseudomonas stutzeri 273 and identification of the exopolysaccharide biosynthesis locus.</title>
        <authorList>
            <person name="Wu S."/>
            <person name="Sun C."/>
        </authorList>
    </citation>
    <scope>NUCLEOTIDE SEQUENCE [LARGE SCALE GENOMIC DNA]</scope>
    <source>
        <strain evidence="7 8">273</strain>
    </source>
</reference>
<evidence type="ECO:0000256" key="5">
    <source>
        <dbReference type="SAM" id="Phobius"/>
    </source>
</evidence>
<evidence type="ECO:0000313" key="7">
    <source>
        <dbReference type="EMBL" id="ANF25715.1"/>
    </source>
</evidence>
<dbReference type="InterPro" id="IPR010652">
    <property type="entry name" value="DUF1232"/>
</dbReference>
<dbReference type="RefSeq" id="WP_064481415.1">
    <property type="nucleotide sequence ID" value="NZ_CP015641.1"/>
</dbReference>
<evidence type="ECO:0000256" key="2">
    <source>
        <dbReference type="ARBA" id="ARBA00022692"/>
    </source>
</evidence>
<evidence type="ECO:0000256" key="3">
    <source>
        <dbReference type="ARBA" id="ARBA00022989"/>
    </source>
</evidence>
<evidence type="ECO:0000313" key="8">
    <source>
        <dbReference type="Proteomes" id="UP000077787"/>
    </source>
</evidence>
<organism evidence="7 8">
    <name type="scientific">Stutzerimonas stutzeri</name>
    <name type="common">Pseudomonas stutzeri</name>
    <dbReference type="NCBI Taxonomy" id="316"/>
    <lineage>
        <taxon>Bacteria</taxon>
        <taxon>Pseudomonadati</taxon>
        <taxon>Pseudomonadota</taxon>
        <taxon>Gammaproteobacteria</taxon>
        <taxon>Pseudomonadales</taxon>
        <taxon>Pseudomonadaceae</taxon>
        <taxon>Stutzerimonas</taxon>
    </lineage>
</organism>
<evidence type="ECO:0000256" key="4">
    <source>
        <dbReference type="ARBA" id="ARBA00023136"/>
    </source>
</evidence>
<feature type="domain" description="DUF1232" evidence="6">
    <location>
        <begin position="39"/>
        <end position="74"/>
    </location>
</feature>